<keyword evidence="1" id="KW-1133">Transmembrane helix</keyword>
<keyword evidence="1" id="KW-0472">Membrane</keyword>
<dbReference type="STRING" id="4565.A0A3B6RSL8"/>
<dbReference type="AlphaFoldDB" id="A0A3B6RSL8"/>
<dbReference type="EnsemblPlants" id="TraesCS7A02G536600.1">
    <property type="protein sequence ID" value="TraesCS7A02G536600.1"/>
    <property type="gene ID" value="TraesCS7A02G536600"/>
</dbReference>
<dbReference type="PANTHER" id="PTHR33115">
    <property type="entry name" value="ARM REPEAT SUPERFAMILY PROTEIN"/>
    <property type="match status" value="1"/>
</dbReference>
<keyword evidence="1" id="KW-0812">Transmembrane</keyword>
<dbReference type="Proteomes" id="UP000019116">
    <property type="component" value="Chromosome 7A"/>
</dbReference>
<name>A0A3B6RSL8_WHEAT</name>
<organism evidence="2">
    <name type="scientific">Triticum aestivum</name>
    <name type="common">Wheat</name>
    <dbReference type="NCBI Taxonomy" id="4565"/>
    <lineage>
        <taxon>Eukaryota</taxon>
        <taxon>Viridiplantae</taxon>
        <taxon>Streptophyta</taxon>
        <taxon>Embryophyta</taxon>
        <taxon>Tracheophyta</taxon>
        <taxon>Spermatophyta</taxon>
        <taxon>Magnoliopsida</taxon>
        <taxon>Liliopsida</taxon>
        <taxon>Poales</taxon>
        <taxon>Poaceae</taxon>
        <taxon>BOP clade</taxon>
        <taxon>Pooideae</taxon>
        <taxon>Triticodae</taxon>
        <taxon>Triticeae</taxon>
        <taxon>Triticinae</taxon>
        <taxon>Triticum</taxon>
    </lineage>
</organism>
<evidence type="ECO:0000256" key="1">
    <source>
        <dbReference type="SAM" id="Phobius"/>
    </source>
</evidence>
<reference evidence="2" key="1">
    <citation type="submission" date="2018-08" db="EMBL/GenBank/DDBJ databases">
        <authorList>
            <person name="Rossello M."/>
        </authorList>
    </citation>
    <scope>NUCLEOTIDE SEQUENCE [LARGE SCALE GENOMIC DNA]</scope>
    <source>
        <strain evidence="2">cv. Chinese Spring</strain>
    </source>
</reference>
<keyword evidence="3" id="KW-1185">Reference proteome</keyword>
<dbReference type="SUPFAM" id="SSF48371">
    <property type="entry name" value="ARM repeat"/>
    <property type="match status" value="1"/>
</dbReference>
<reference evidence="2" key="2">
    <citation type="submission" date="2018-10" db="UniProtKB">
        <authorList>
            <consortium name="EnsemblPlants"/>
        </authorList>
    </citation>
    <scope>IDENTIFICATION</scope>
</reference>
<dbReference type="PANTHER" id="PTHR33115:SF22">
    <property type="entry name" value="OS12G0449900 PROTEIN"/>
    <property type="match status" value="1"/>
</dbReference>
<feature type="transmembrane region" description="Helical" evidence="1">
    <location>
        <begin position="93"/>
        <end position="111"/>
    </location>
</feature>
<evidence type="ECO:0000313" key="2">
    <source>
        <dbReference type="EnsemblPlants" id="TraesCS7A02G536600.1"/>
    </source>
</evidence>
<accession>A0A3B6RSL8</accession>
<sequence length="882" mass="97218">MPADHGSPYCPASLHSTPFPFGQVLVSACQASSRTCASSVVTPRHHLLALFVANLGPAVRMAGREADFRWMEVQYINFYSLFMAYLLMAVRGLGYLVLAWTTVVLLGGFVSKLEKKDFWSLTAITLVLTPRVSADVDLKGKLKYIVESVVGLYRAIFATLNPNGINDPWLSRLLAGVVLLCHLLLAPIVVCPLAALYVCGPLLSAGISVWRLIERDYGVEKKQEADNLQPALIVLYSLATLQGLLFCYRFYSSFAREDLVKDVAEAYKMNDVNLVDEYLRDTMAECEKDPAFFKERNLATYAVGMIESKSSESSLSGARILDRLLEHVLDAEVKAKEELLKHALATEEHALGVTPEKQKALTVTAADAEELTAQLISLASSSHVLKKLLQALDSTSPHGETVRGVAANIVAHLAGRTPLMQFPRVIQRIGSLLDIPRQQFQEDYRKLMEKGFVILLKLAADEDNCRAISNAQGVLSRIMAPVCSDLLHLLDHDAWWSTIVAASLKVMCRLVAGPGETGAQLRKQISRNKEAIHGMEGILNCCQCGEQQLHILSIEILTKLHMDEDSLSGGVNKQSRGNYIVMLASIFTDASKACSIRELAGEALVKLSQSENDAAIILKANDYVVHDLSNILLLHAVDNNTKRIIAAKILKHLYIHYKENDEYLNILTKTLEDVVPKVLREILPVLGLEGKETPLAENGTDNNSYLFLGTPDIEAQQVGAAHDDNSNNKTFPRPQNDSRKVQAALLSLVAAIFDKLIIQDRNLAQLIDKISPGDSASSFGNKLKEMVMAPTNSEPMESCLSIMKNASKMVISMMKHNDSCLNGDFLKIFIQYMSKVCKTTLCLEGSMILDKANHGTVKPYSTLTSLVKEAQELLVTKEPKER</sequence>
<dbReference type="OMA" id="IMEPLRS"/>
<evidence type="ECO:0000313" key="3">
    <source>
        <dbReference type="Proteomes" id="UP000019116"/>
    </source>
</evidence>
<dbReference type="InterPro" id="IPR016024">
    <property type="entry name" value="ARM-type_fold"/>
</dbReference>
<dbReference type="Gramene" id="TraesCS7A02G536600.1">
    <property type="protein sequence ID" value="TraesCS7A02G536600.1"/>
    <property type="gene ID" value="TraesCS7A02G536600"/>
</dbReference>
<protein>
    <submittedName>
        <fullName evidence="2">Uncharacterized protein</fullName>
    </submittedName>
</protein>
<feature type="transmembrane region" description="Helical" evidence="1">
    <location>
        <begin position="169"/>
        <end position="188"/>
    </location>
</feature>
<proteinExistence type="predicted"/>
<dbReference type="Gramene" id="TraesCS7A03G1306100.1">
    <property type="protein sequence ID" value="TraesCS7A03G1306100.1.CDS"/>
    <property type="gene ID" value="TraesCS7A03G1306100"/>
</dbReference>